<evidence type="ECO:0000313" key="12">
    <source>
        <dbReference type="Proteomes" id="UP000183639"/>
    </source>
</evidence>
<comment type="caution">
    <text evidence="7">Lacks conserved residue(s) required for the propagation of feature annotation.</text>
</comment>
<keyword evidence="1" id="KW-0963">Cytoplasm</keyword>
<protein>
    <recommendedName>
        <fullName evidence="4">protein-glutamate methylesterase</fullName>
        <ecNumber evidence="4">3.1.1.61</ecNumber>
    </recommendedName>
</protein>
<gene>
    <name evidence="11" type="ORF">SAMN04487861_11924</name>
</gene>
<dbReference type="EMBL" id="FOQK01000019">
    <property type="protein sequence ID" value="SFI17692.1"/>
    <property type="molecule type" value="Genomic_DNA"/>
</dbReference>
<dbReference type="InterPro" id="IPR008248">
    <property type="entry name" value="CheB-like"/>
</dbReference>
<dbReference type="Pfam" id="PF01339">
    <property type="entry name" value="CheB_methylest"/>
    <property type="match status" value="1"/>
</dbReference>
<organism evidence="11 12">
    <name type="scientific">Selenomonas ruminantium</name>
    <dbReference type="NCBI Taxonomy" id="971"/>
    <lineage>
        <taxon>Bacteria</taxon>
        <taxon>Bacillati</taxon>
        <taxon>Bacillota</taxon>
        <taxon>Negativicutes</taxon>
        <taxon>Selenomonadales</taxon>
        <taxon>Selenomonadaceae</taxon>
        <taxon>Selenomonas</taxon>
    </lineage>
</organism>
<dbReference type="RefSeq" id="WP_218150113.1">
    <property type="nucleotide sequence ID" value="NZ_FOQK01000019.1"/>
</dbReference>
<dbReference type="GO" id="GO:0008984">
    <property type="term" value="F:protein-glutamate methylesterase activity"/>
    <property type="evidence" value="ECO:0007669"/>
    <property type="project" value="UniProtKB-EC"/>
</dbReference>
<evidence type="ECO:0000259" key="10">
    <source>
        <dbReference type="PROSITE" id="PS50122"/>
    </source>
</evidence>
<dbReference type="InterPro" id="IPR011006">
    <property type="entry name" value="CheY-like_superfamily"/>
</dbReference>
<dbReference type="EC" id="3.1.1.61" evidence="4"/>
<evidence type="ECO:0000256" key="1">
    <source>
        <dbReference type="ARBA" id="ARBA00022490"/>
    </source>
</evidence>
<keyword evidence="3 6" id="KW-0378">Hydrolase</keyword>
<dbReference type="PANTHER" id="PTHR42872:SF6">
    <property type="entry name" value="PROTEIN-GLUTAMATE METHYLESTERASE_PROTEIN-GLUTAMINE GLUTAMINASE"/>
    <property type="match status" value="1"/>
</dbReference>
<feature type="domain" description="Response regulatory" evidence="9">
    <location>
        <begin position="5"/>
        <end position="122"/>
    </location>
</feature>
<dbReference type="PANTHER" id="PTHR42872">
    <property type="entry name" value="PROTEIN-GLUTAMATE METHYLESTERASE/PROTEIN-GLUTAMINE GLUTAMINASE"/>
    <property type="match status" value="1"/>
</dbReference>
<name>A0A1I3G354_SELRU</name>
<keyword evidence="2 6" id="KW-0145">Chemotaxis</keyword>
<dbReference type="SUPFAM" id="SSF52172">
    <property type="entry name" value="CheY-like"/>
    <property type="match status" value="1"/>
</dbReference>
<dbReference type="GO" id="GO:0000156">
    <property type="term" value="F:phosphorelay response regulator activity"/>
    <property type="evidence" value="ECO:0007669"/>
    <property type="project" value="InterPro"/>
</dbReference>
<dbReference type="Gene3D" id="3.40.50.2300">
    <property type="match status" value="1"/>
</dbReference>
<dbReference type="CDD" id="cd16432">
    <property type="entry name" value="CheB_Rec"/>
    <property type="match status" value="1"/>
</dbReference>
<proteinExistence type="predicted"/>
<dbReference type="Gene3D" id="3.40.50.180">
    <property type="entry name" value="Methylesterase CheB, C-terminal domain"/>
    <property type="match status" value="1"/>
</dbReference>
<dbReference type="InterPro" id="IPR000673">
    <property type="entry name" value="Sig_transdc_resp-reg_Me-estase"/>
</dbReference>
<evidence type="ECO:0000256" key="4">
    <source>
        <dbReference type="ARBA" id="ARBA00039140"/>
    </source>
</evidence>
<reference evidence="11 12" key="1">
    <citation type="submission" date="2016-10" db="EMBL/GenBank/DDBJ databases">
        <authorList>
            <person name="de Groot N.N."/>
        </authorList>
    </citation>
    <scope>NUCLEOTIDE SEQUENCE [LARGE SCALE GENOMIC DNA]</scope>
    <source>
        <strain evidence="11 12">Z108</strain>
    </source>
</reference>
<feature type="active site" evidence="6">
    <location>
        <position position="258"/>
    </location>
</feature>
<dbReference type="PROSITE" id="PS50122">
    <property type="entry name" value="CHEB"/>
    <property type="match status" value="1"/>
</dbReference>
<feature type="active site" evidence="6">
    <location>
        <position position="354"/>
    </location>
</feature>
<feature type="active site" evidence="6">
    <location>
        <position position="232"/>
    </location>
</feature>
<sequence length="411" mass="42925">MRDIRLLLIENSIFFRDTCVEALLQRLPKSSLIERAGDPIEAQNKLSLFRPSVILLNFAMGVITVDGNQFLPLLSSQHPELPIITYGLLSTSRRTALGCGARAHVQKPGPAAAMAGFFDELAQLVLAHAPSAADDSKADSSGVGPGAVVTREIWTATMPSKGWLPLSPAAQQAMHAKAEPTPPPAPLPPAPPAQPAPTEPAAAEPPPKAAPVPPSAAALPHGQIQLIAIGSSTGGTEALSAILTQLRPPLPGIVIVQHIPPMFSRLLAERLNTECVLAIKEGATGDIVRPGHVYIAPGNKHMTVHRQGSLLVLDCRPGEPVHSCCPSVDVLFDSVASEVGSHALGVILTGMGKDGAAGLLRMRKQGSPTLGQDEASSIVYGMPKAAYDCGAVERQLPLASMPAAITQIART</sequence>
<dbReference type="Proteomes" id="UP000183639">
    <property type="component" value="Unassembled WGS sequence"/>
</dbReference>
<dbReference type="InterPro" id="IPR035909">
    <property type="entry name" value="CheB_C"/>
</dbReference>
<dbReference type="AlphaFoldDB" id="A0A1I3G354"/>
<feature type="domain" description="CheB-type methylesterase" evidence="10">
    <location>
        <begin position="220"/>
        <end position="411"/>
    </location>
</feature>
<accession>A0A1I3G354</accession>
<dbReference type="SUPFAM" id="SSF52738">
    <property type="entry name" value="Methylesterase CheB, C-terminal domain"/>
    <property type="match status" value="1"/>
</dbReference>
<dbReference type="InterPro" id="IPR001789">
    <property type="entry name" value="Sig_transdc_resp-reg_receiver"/>
</dbReference>
<dbReference type="PROSITE" id="PS50110">
    <property type="entry name" value="RESPONSE_REGULATORY"/>
    <property type="match status" value="1"/>
</dbReference>
<feature type="region of interest" description="Disordered" evidence="8">
    <location>
        <begin position="170"/>
        <end position="216"/>
    </location>
</feature>
<comment type="catalytic activity">
    <reaction evidence="5">
        <text>[protein]-L-glutamate 5-O-methyl ester + H2O = L-glutamyl-[protein] + methanol + H(+)</text>
        <dbReference type="Rhea" id="RHEA:23236"/>
        <dbReference type="Rhea" id="RHEA-COMP:10208"/>
        <dbReference type="Rhea" id="RHEA-COMP:10311"/>
        <dbReference type="ChEBI" id="CHEBI:15377"/>
        <dbReference type="ChEBI" id="CHEBI:15378"/>
        <dbReference type="ChEBI" id="CHEBI:17790"/>
        <dbReference type="ChEBI" id="CHEBI:29973"/>
        <dbReference type="ChEBI" id="CHEBI:82795"/>
        <dbReference type="EC" id="3.1.1.61"/>
    </reaction>
</comment>
<dbReference type="GO" id="GO:0005737">
    <property type="term" value="C:cytoplasm"/>
    <property type="evidence" value="ECO:0007669"/>
    <property type="project" value="InterPro"/>
</dbReference>
<feature type="compositionally biased region" description="Pro residues" evidence="8">
    <location>
        <begin position="180"/>
        <end position="214"/>
    </location>
</feature>
<dbReference type="PIRSF" id="PIRSF000876">
    <property type="entry name" value="RR_chemtxs_CheB"/>
    <property type="match status" value="1"/>
</dbReference>
<evidence type="ECO:0000259" key="9">
    <source>
        <dbReference type="PROSITE" id="PS50110"/>
    </source>
</evidence>
<evidence type="ECO:0000256" key="7">
    <source>
        <dbReference type="PROSITE-ProRule" id="PRU00169"/>
    </source>
</evidence>
<evidence type="ECO:0000256" key="3">
    <source>
        <dbReference type="ARBA" id="ARBA00022801"/>
    </source>
</evidence>
<evidence type="ECO:0000256" key="6">
    <source>
        <dbReference type="PROSITE-ProRule" id="PRU00050"/>
    </source>
</evidence>
<evidence type="ECO:0000313" key="11">
    <source>
        <dbReference type="EMBL" id="SFI17692.1"/>
    </source>
</evidence>
<evidence type="ECO:0000256" key="8">
    <source>
        <dbReference type="SAM" id="MobiDB-lite"/>
    </source>
</evidence>
<dbReference type="GO" id="GO:0006935">
    <property type="term" value="P:chemotaxis"/>
    <property type="evidence" value="ECO:0007669"/>
    <property type="project" value="UniProtKB-UniRule"/>
</dbReference>
<evidence type="ECO:0000256" key="5">
    <source>
        <dbReference type="ARBA" id="ARBA00048267"/>
    </source>
</evidence>
<evidence type="ECO:0000256" key="2">
    <source>
        <dbReference type="ARBA" id="ARBA00022500"/>
    </source>
</evidence>